<keyword evidence="2" id="KW-1185">Reference proteome</keyword>
<accession>A0A8J4DM55</accession>
<organism evidence="1 2">
    <name type="scientific">Virgisporangium aliadipatigenens</name>
    <dbReference type="NCBI Taxonomy" id="741659"/>
    <lineage>
        <taxon>Bacteria</taxon>
        <taxon>Bacillati</taxon>
        <taxon>Actinomycetota</taxon>
        <taxon>Actinomycetes</taxon>
        <taxon>Micromonosporales</taxon>
        <taxon>Micromonosporaceae</taxon>
        <taxon>Virgisporangium</taxon>
    </lineage>
</organism>
<evidence type="ECO:0000313" key="2">
    <source>
        <dbReference type="Proteomes" id="UP000619260"/>
    </source>
</evidence>
<sequence length="158" mass="16649">MRRICCAVLMFLLAGCGVRPSGVHERGEAPTGVAPAVTLYFVDAQNRLAAQSRRTGRLGTIAEALSLLLEGPGGRDGLSTRIPPGQPTRVVVDTRPGLIVLRVPLAAYEVAPLGVDQIVCTALGVWIQSGGAPDARVRVSFTLPTPESDAWRTCPVLP</sequence>
<dbReference type="RefSeq" id="WP_203897016.1">
    <property type="nucleotide sequence ID" value="NZ_BOPF01000002.1"/>
</dbReference>
<gene>
    <name evidence="1" type="ORF">Val02_03210</name>
</gene>
<dbReference type="PROSITE" id="PS51257">
    <property type="entry name" value="PROKAR_LIPOPROTEIN"/>
    <property type="match status" value="1"/>
</dbReference>
<reference evidence="1" key="1">
    <citation type="submission" date="2021-01" db="EMBL/GenBank/DDBJ databases">
        <title>Whole genome shotgun sequence of Virgisporangium aliadipatigenens NBRC 105644.</title>
        <authorList>
            <person name="Komaki H."/>
            <person name="Tamura T."/>
        </authorList>
    </citation>
    <scope>NUCLEOTIDE SEQUENCE</scope>
    <source>
        <strain evidence="1">NBRC 105644</strain>
    </source>
</reference>
<name>A0A8J4DM55_9ACTN</name>
<dbReference type="Proteomes" id="UP000619260">
    <property type="component" value="Unassembled WGS sequence"/>
</dbReference>
<comment type="caution">
    <text evidence="1">The sequence shown here is derived from an EMBL/GenBank/DDBJ whole genome shotgun (WGS) entry which is preliminary data.</text>
</comment>
<dbReference type="AlphaFoldDB" id="A0A8J4DM55"/>
<evidence type="ECO:0000313" key="1">
    <source>
        <dbReference type="EMBL" id="GIJ43435.1"/>
    </source>
</evidence>
<protein>
    <recommendedName>
        <fullName evidence="3">GerMN domain-containing protein</fullName>
    </recommendedName>
</protein>
<proteinExistence type="predicted"/>
<dbReference type="EMBL" id="BOPF01000002">
    <property type="protein sequence ID" value="GIJ43435.1"/>
    <property type="molecule type" value="Genomic_DNA"/>
</dbReference>
<evidence type="ECO:0008006" key="3">
    <source>
        <dbReference type="Google" id="ProtNLM"/>
    </source>
</evidence>